<evidence type="ECO:0000313" key="3">
    <source>
        <dbReference type="Proteomes" id="UP001595872"/>
    </source>
</evidence>
<proteinExistence type="predicted"/>
<comment type="caution">
    <text evidence="2">The sequence shown here is derived from an EMBL/GenBank/DDBJ whole genome shotgun (WGS) entry which is preliminary data.</text>
</comment>
<dbReference type="Pfam" id="PF22302">
    <property type="entry name" value="DUF6968"/>
    <property type="match status" value="1"/>
</dbReference>
<dbReference type="InterPro" id="IPR054241">
    <property type="entry name" value="DUF6968"/>
</dbReference>
<dbReference type="Proteomes" id="UP001595872">
    <property type="component" value="Unassembled WGS sequence"/>
</dbReference>
<evidence type="ECO:0000259" key="1">
    <source>
        <dbReference type="Pfam" id="PF22302"/>
    </source>
</evidence>
<name>A0ABV9U0Z7_9ACTN</name>
<organism evidence="2 3">
    <name type="scientific">Actinomadura gamaensis</name>
    <dbReference type="NCBI Taxonomy" id="1763541"/>
    <lineage>
        <taxon>Bacteria</taxon>
        <taxon>Bacillati</taxon>
        <taxon>Actinomycetota</taxon>
        <taxon>Actinomycetes</taxon>
        <taxon>Streptosporangiales</taxon>
        <taxon>Thermomonosporaceae</taxon>
        <taxon>Actinomadura</taxon>
    </lineage>
</organism>
<accession>A0ABV9U0Z7</accession>
<feature type="domain" description="DUF6968" evidence="1">
    <location>
        <begin position="5"/>
        <end position="92"/>
    </location>
</feature>
<protein>
    <submittedName>
        <fullName evidence="2">DUF6968 family protein</fullName>
    </submittedName>
</protein>
<dbReference type="RefSeq" id="WP_378258158.1">
    <property type="nucleotide sequence ID" value="NZ_JBHSIT010000006.1"/>
</dbReference>
<reference evidence="3" key="1">
    <citation type="journal article" date="2019" name="Int. J. Syst. Evol. Microbiol.">
        <title>The Global Catalogue of Microorganisms (GCM) 10K type strain sequencing project: providing services to taxonomists for standard genome sequencing and annotation.</title>
        <authorList>
            <consortium name="The Broad Institute Genomics Platform"/>
            <consortium name="The Broad Institute Genome Sequencing Center for Infectious Disease"/>
            <person name="Wu L."/>
            <person name="Ma J."/>
        </authorList>
    </citation>
    <scope>NUCLEOTIDE SEQUENCE [LARGE SCALE GENOMIC DNA]</scope>
    <source>
        <strain evidence="3">KLKA75</strain>
    </source>
</reference>
<dbReference type="EMBL" id="JBHSIT010000006">
    <property type="protein sequence ID" value="MFC4910113.1"/>
    <property type="molecule type" value="Genomic_DNA"/>
</dbReference>
<gene>
    <name evidence="2" type="ORF">ACFPCY_22550</name>
</gene>
<keyword evidence="3" id="KW-1185">Reference proteome</keyword>
<sequence length="94" mass="10178">MELAATRTLLLDERGNRSEVTVLLGRPQRDEHGDFACPVEITGLGEEHRYTSHGVDGIQALQLALETAGAALDAFDRPGASLTWNGEPDLGFLF</sequence>
<evidence type="ECO:0000313" key="2">
    <source>
        <dbReference type="EMBL" id="MFC4910113.1"/>
    </source>
</evidence>